<proteinExistence type="inferred from homology"/>
<name>A0A410E1A2_9CLOT</name>
<keyword evidence="6" id="KW-0479">Metal-binding</keyword>
<dbReference type="GO" id="GO:0000287">
    <property type="term" value="F:magnesium ion binding"/>
    <property type="evidence" value="ECO:0007669"/>
    <property type="project" value="UniProtKB-UniRule"/>
</dbReference>
<dbReference type="EMBL" id="CP025746">
    <property type="protein sequence ID" value="QAA35083.1"/>
    <property type="molecule type" value="Genomic_DNA"/>
</dbReference>
<dbReference type="Gene3D" id="3.40.1170.60">
    <property type="match status" value="1"/>
</dbReference>
<keyword evidence="6" id="KW-0963">Cytoplasm</keyword>
<comment type="function">
    <text evidence="6">Poorly processive, error-prone DNA polymerase involved in untargeted mutagenesis. Copies undamaged DNA at stalled replication forks, which arise in vivo from mismatched or misaligned primer ends. These misaligned primers can be extended by PolIV. Exhibits no 3'-5' exonuclease (proofreading) activity. May be involved in translesional synthesis, in conjunction with the beta clamp from PolIII.</text>
</comment>
<keyword evidence="5 6" id="KW-0239">DNA-directed DNA polymerase</keyword>
<evidence type="ECO:0000256" key="5">
    <source>
        <dbReference type="ARBA" id="ARBA00022932"/>
    </source>
</evidence>
<dbReference type="PANTHER" id="PTHR11076">
    <property type="entry name" value="DNA REPAIR POLYMERASE UMUC / TRANSFERASE FAMILY MEMBER"/>
    <property type="match status" value="1"/>
</dbReference>
<organism evidence="8 9">
    <name type="scientific">Clostridium manihotivorum</name>
    <dbReference type="NCBI Taxonomy" id="2320868"/>
    <lineage>
        <taxon>Bacteria</taxon>
        <taxon>Bacillati</taxon>
        <taxon>Bacillota</taxon>
        <taxon>Clostridia</taxon>
        <taxon>Eubacteriales</taxon>
        <taxon>Clostridiaceae</taxon>
        <taxon>Clostridium</taxon>
    </lineage>
</organism>
<evidence type="ECO:0000313" key="8">
    <source>
        <dbReference type="EMBL" id="QAA35083.1"/>
    </source>
</evidence>
<dbReference type="CDD" id="cd03586">
    <property type="entry name" value="PolY_Pol_IV_kappa"/>
    <property type="match status" value="1"/>
</dbReference>
<dbReference type="Gene3D" id="3.30.70.270">
    <property type="match status" value="1"/>
</dbReference>
<keyword evidence="6" id="KW-0238">DNA-binding</keyword>
<dbReference type="Gene3D" id="3.30.1490.100">
    <property type="entry name" value="DNA polymerase, Y-family, little finger domain"/>
    <property type="match status" value="1"/>
</dbReference>
<dbReference type="InterPro" id="IPR001126">
    <property type="entry name" value="UmuC"/>
</dbReference>
<keyword evidence="6" id="KW-0235">DNA replication</keyword>
<gene>
    <name evidence="6" type="primary">dinB</name>
    <name evidence="8" type="ORF">C1I91_27485</name>
</gene>
<keyword evidence="4 6" id="KW-0227">DNA damage</keyword>
<dbReference type="GO" id="GO:0006281">
    <property type="term" value="P:DNA repair"/>
    <property type="evidence" value="ECO:0007669"/>
    <property type="project" value="UniProtKB-UniRule"/>
</dbReference>
<feature type="binding site" evidence="6">
    <location>
        <position position="115"/>
    </location>
    <ligand>
        <name>Mg(2+)</name>
        <dbReference type="ChEBI" id="CHEBI:18420"/>
    </ligand>
</feature>
<dbReference type="KEGG" id="cmah:C1I91_27485"/>
<evidence type="ECO:0000256" key="2">
    <source>
        <dbReference type="ARBA" id="ARBA00022457"/>
    </source>
</evidence>
<dbReference type="PROSITE" id="PS50173">
    <property type="entry name" value="UMUC"/>
    <property type="match status" value="1"/>
</dbReference>
<feature type="site" description="Substrate discrimination" evidence="6">
    <location>
        <position position="18"/>
    </location>
</feature>
<keyword evidence="6" id="KW-0808">Transferase</keyword>
<dbReference type="GO" id="GO:0003887">
    <property type="term" value="F:DNA-directed DNA polymerase activity"/>
    <property type="evidence" value="ECO:0007669"/>
    <property type="project" value="UniProtKB-UniRule"/>
</dbReference>
<keyword evidence="9" id="KW-1185">Reference proteome</keyword>
<evidence type="ECO:0000313" key="9">
    <source>
        <dbReference type="Proteomes" id="UP000286268"/>
    </source>
</evidence>
<feature type="binding site" evidence="6">
    <location>
        <position position="13"/>
    </location>
    <ligand>
        <name>Mg(2+)</name>
        <dbReference type="ChEBI" id="CHEBI:18420"/>
    </ligand>
</feature>
<keyword evidence="6" id="KW-0460">Magnesium</keyword>
<evidence type="ECO:0000256" key="4">
    <source>
        <dbReference type="ARBA" id="ARBA00022763"/>
    </source>
</evidence>
<dbReference type="PANTHER" id="PTHR11076:SF35">
    <property type="entry name" value="DNA REPAIR PROTEIN HOMOLOG YOBH"/>
    <property type="match status" value="1"/>
</dbReference>
<accession>A0A410E1A2</accession>
<dbReference type="InterPro" id="IPR024728">
    <property type="entry name" value="PolY_HhH_motif"/>
</dbReference>
<dbReference type="SUPFAM" id="SSF100879">
    <property type="entry name" value="Lesion bypass DNA polymerase (Y-family), little finger domain"/>
    <property type="match status" value="1"/>
</dbReference>
<dbReference type="Pfam" id="PF11798">
    <property type="entry name" value="IMS_HHH"/>
    <property type="match status" value="1"/>
</dbReference>
<dbReference type="GO" id="GO:0006261">
    <property type="term" value="P:DNA-templated DNA replication"/>
    <property type="evidence" value="ECO:0007669"/>
    <property type="project" value="UniProtKB-UniRule"/>
</dbReference>
<dbReference type="Pfam" id="PF00817">
    <property type="entry name" value="IMS"/>
    <property type="match status" value="1"/>
</dbReference>
<keyword evidence="6" id="KW-0234">DNA repair</keyword>
<dbReference type="InterPro" id="IPR050116">
    <property type="entry name" value="DNA_polymerase-Y"/>
</dbReference>
<dbReference type="InterPro" id="IPR043128">
    <property type="entry name" value="Rev_trsase/Diguanyl_cyclase"/>
</dbReference>
<dbReference type="OrthoDB" id="9808813at2"/>
<evidence type="ECO:0000256" key="1">
    <source>
        <dbReference type="ARBA" id="ARBA00010945"/>
    </source>
</evidence>
<dbReference type="AlphaFoldDB" id="A0A410E1A2"/>
<protein>
    <recommendedName>
        <fullName evidence="6">DNA polymerase IV</fullName>
        <shortName evidence="6">Pol IV</shortName>
        <ecNumber evidence="6">2.7.7.7</ecNumber>
    </recommendedName>
</protein>
<sequence length="419" mass="47530">MYMTKRRLILHIDVNSAYLSWDACYRLQHGEKLDLREVPSAVGGNPKNRHGIILAKSIPAKKYNITTGETLYSALKKCPDLVVVPPRYDLYMRCSNAMVDILKEYSSSVQRFSIDECFLDLTYSNSNISDIELAKQIKTRIRDTLGFTVNIGISTNKLLAKMASDFEKPDKVHTLYPEEIQEKMWPLPVEDLFMVGRSTAPKLRALNINSIGDLANYNLEILRYEFKSFGKTLWNYANGIENSSVLSESHTTMKSLGNSTTIPYDIKCKEEAYKIILSLVETVSLRLRNSENLCSVVSLNIKNTSFMSYSKQIKLFTPVDSTMKIFDTCCQLLDKLWIGEPIRHIGVHVSDLRSNSAYQISFFDEEQVEKSKNLDKAIDGIRERFGDYSIVRGVFVNSGVKPLSGGVGEDEYTFMSSIL</sequence>
<feature type="active site" evidence="6">
    <location>
        <position position="116"/>
    </location>
</feature>
<evidence type="ECO:0000259" key="7">
    <source>
        <dbReference type="PROSITE" id="PS50173"/>
    </source>
</evidence>
<dbReference type="EC" id="2.7.7.7" evidence="6"/>
<dbReference type="InterPro" id="IPR017961">
    <property type="entry name" value="DNA_pol_Y-fam_little_finger"/>
</dbReference>
<evidence type="ECO:0000256" key="3">
    <source>
        <dbReference type="ARBA" id="ARBA00022695"/>
    </source>
</evidence>
<evidence type="ECO:0000256" key="6">
    <source>
        <dbReference type="HAMAP-Rule" id="MF_01113"/>
    </source>
</evidence>
<dbReference type="HAMAP" id="MF_01113">
    <property type="entry name" value="DNApol_IV"/>
    <property type="match status" value="1"/>
</dbReference>
<comment type="similarity">
    <text evidence="1 6">Belongs to the DNA polymerase type-Y family.</text>
</comment>
<comment type="cofactor">
    <cofactor evidence="6">
        <name>Mg(2+)</name>
        <dbReference type="ChEBI" id="CHEBI:18420"/>
    </cofactor>
    <text evidence="6">Binds 2 magnesium ions per subunit.</text>
</comment>
<reference evidence="8 9" key="1">
    <citation type="submission" date="2018-01" db="EMBL/GenBank/DDBJ databases">
        <title>Genome Sequencing and Assembly of Anaerobacter polyendosporus strain CT4.</title>
        <authorList>
            <person name="Tachaapaikoon C."/>
            <person name="Sutheeworapong S."/>
            <person name="Jenjaroenpun P."/>
            <person name="Wongsurawat T."/>
            <person name="Nookeaw I."/>
            <person name="Cheawchanlertfa P."/>
            <person name="Kosugi A."/>
            <person name="Cheevadhanarak S."/>
            <person name="Ratanakhanokchai K."/>
        </authorList>
    </citation>
    <scope>NUCLEOTIDE SEQUENCE [LARGE SCALE GENOMIC DNA]</scope>
    <source>
        <strain evidence="8 9">CT4</strain>
    </source>
</reference>
<dbReference type="InterPro" id="IPR036775">
    <property type="entry name" value="DNA_pol_Y-fam_lit_finger_sf"/>
</dbReference>
<dbReference type="GO" id="GO:0005829">
    <property type="term" value="C:cytosol"/>
    <property type="evidence" value="ECO:0007669"/>
    <property type="project" value="TreeGrafter"/>
</dbReference>
<dbReference type="GO" id="GO:0009432">
    <property type="term" value="P:SOS response"/>
    <property type="evidence" value="ECO:0007669"/>
    <property type="project" value="TreeGrafter"/>
</dbReference>
<comment type="subunit">
    <text evidence="6">Monomer.</text>
</comment>
<dbReference type="InterPro" id="IPR022880">
    <property type="entry name" value="DNApol_IV"/>
</dbReference>
<feature type="domain" description="UmuC" evidence="7">
    <location>
        <begin position="9"/>
        <end position="196"/>
    </location>
</feature>
<dbReference type="Proteomes" id="UP000286268">
    <property type="component" value="Chromosome"/>
</dbReference>
<dbReference type="GO" id="GO:0003684">
    <property type="term" value="F:damaged DNA binding"/>
    <property type="evidence" value="ECO:0007669"/>
    <property type="project" value="InterPro"/>
</dbReference>
<dbReference type="Gene3D" id="1.10.150.20">
    <property type="entry name" value="5' to 3' exonuclease, C-terminal subdomain"/>
    <property type="match status" value="1"/>
</dbReference>
<comment type="subcellular location">
    <subcellularLocation>
        <location evidence="6">Cytoplasm</location>
    </subcellularLocation>
</comment>
<dbReference type="InterPro" id="IPR043502">
    <property type="entry name" value="DNA/RNA_pol_sf"/>
</dbReference>
<comment type="catalytic activity">
    <reaction evidence="6">
        <text>DNA(n) + a 2'-deoxyribonucleoside 5'-triphosphate = DNA(n+1) + diphosphate</text>
        <dbReference type="Rhea" id="RHEA:22508"/>
        <dbReference type="Rhea" id="RHEA-COMP:17339"/>
        <dbReference type="Rhea" id="RHEA-COMP:17340"/>
        <dbReference type="ChEBI" id="CHEBI:33019"/>
        <dbReference type="ChEBI" id="CHEBI:61560"/>
        <dbReference type="ChEBI" id="CHEBI:173112"/>
        <dbReference type="EC" id="2.7.7.7"/>
    </reaction>
</comment>
<keyword evidence="3 6" id="KW-0548">Nucleotidyltransferase</keyword>
<dbReference type="SUPFAM" id="SSF56672">
    <property type="entry name" value="DNA/RNA polymerases"/>
    <property type="match status" value="1"/>
</dbReference>
<dbReference type="GO" id="GO:0042276">
    <property type="term" value="P:error-prone translesion synthesis"/>
    <property type="evidence" value="ECO:0007669"/>
    <property type="project" value="TreeGrafter"/>
</dbReference>
<keyword evidence="2 6" id="KW-0515">Mutator protein</keyword>
<dbReference type="Pfam" id="PF11799">
    <property type="entry name" value="IMS_C"/>
    <property type="match status" value="1"/>
</dbReference>